<dbReference type="Gene3D" id="3.40.50.720">
    <property type="entry name" value="NAD(P)-binding Rossmann-like Domain"/>
    <property type="match status" value="1"/>
</dbReference>
<feature type="binding site" evidence="6">
    <location>
        <position position="189"/>
    </location>
    <ligand>
        <name>FAD</name>
        <dbReference type="ChEBI" id="CHEBI:57692"/>
    </ligand>
</feature>
<evidence type="ECO:0000313" key="8">
    <source>
        <dbReference type="EMBL" id="KAH8703488.1"/>
    </source>
</evidence>
<keyword evidence="4 6" id="KW-0274">FAD</keyword>
<evidence type="ECO:0000256" key="1">
    <source>
        <dbReference type="ARBA" id="ARBA00001974"/>
    </source>
</evidence>
<comment type="cofactor">
    <cofactor evidence="1 6">
        <name>FAD</name>
        <dbReference type="ChEBI" id="CHEBI:57692"/>
    </cofactor>
</comment>
<dbReference type="GeneID" id="70251913"/>
<dbReference type="EMBL" id="JAJTJA010000002">
    <property type="protein sequence ID" value="KAH8703488.1"/>
    <property type="molecule type" value="Genomic_DNA"/>
</dbReference>
<dbReference type="Gene3D" id="3.30.9.10">
    <property type="entry name" value="D-Amino Acid Oxidase, subunit A, domain 2"/>
    <property type="match status" value="1"/>
</dbReference>
<evidence type="ECO:0000256" key="5">
    <source>
        <dbReference type="ARBA" id="ARBA00023002"/>
    </source>
</evidence>
<dbReference type="PIRSF" id="PIRSF000189">
    <property type="entry name" value="D-aa_oxidase"/>
    <property type="match status" value="1"/>
</dbReference>
<dbReference type="PANTHER" id="PTHR11530">
    <property type="entry name" value="D-AMINO ACID OXIDASE"/>
    <property type="match status" value="1"/>
</dbReference>
<dbReference type="GO" id="GO:0003884">
    <property type="term" value="F:D-amino-acid oxidase activity"/>
    <property type="evidence" value="ECO:0007669"/>
    <property type="project" value="InterPro"/>
</dbReference>
<dbReference type="GO" id="GO:0071949">
    <property type="term" value="F:FAD binding"/>
    <property type="evidence" value="ECO:0007669"/>
    <property type="project" value="InterPro"/>
</dbReference>
<dbReference type="Proteomes" id="UP001201262">
    <property type="component" value="Unassembled WGS sequence"/>
</dbReference>
<dbReference type="SUPFAM" id="SSF51971">
    <property type="entry name" value="Nucleotide-binding domain"/>
    <property type="match status" value="1"/>
</dbReference>
<comment type="similarity">
    <text evidence="2">Belongs to the DAMOX/DASOX family.</text>
</comment>
<protein>
    <submittedName>
        <fullName evidence="8">D-amino acid oxidase</fullName>
    </submittedName>
</protein>
<evidence type="ECO:0000256" key="4">
    <source>
        <dbReference type="ARBA" id="ARBA00022827"/>
    </source>
</evidence>
<dbReference type="SUPFAM" id="SSF54373">
    <property type="entry name" value="FAD-linked reductases, C-terminal domain"/>
    <property type="match status" value="1"/>
</dbReference>
<feature type="binding site" evidence="6">
    <location>
        <position position="295"/>
    </location>
    <ligand>
        <name>D-dopa</name>
        <dbReference type="ChEBI" id="CHEBI:149689"/>
    </ligand>
</feature>
<dbReference type="Pfam" id="PF01266">
    <property type="entry name" value="DAO"/>
    <property type="match status" value="1"/>
</dbReference>
<keyword evidence="9" id="KW-1185">Reference proteome</keyword>
<dbReference type="InterPro" id="IPR023209">
    <property type="entry name" value="DAO"/>
</dbReference>
<evidence type="ECO:0000256" key="6">
    <source>
        <dbReference type="PIRSR" id="PIRSR000189-1"/>
    </source>
</evidence>
<name>A0AAD4PZX8_9EURO</name>
<keyword evidence="3" id="KW-0285">Flavoprotein</keyword>
<evidence type="ECO:0000256" key="3">
    <source>
        <dbReference type="ARBA" id="ARBA00022630"/>
    </source>
</evidence>
<dbReference type="InterPro" id="IPR006076">
    <property type="entry name" value="FAD-dep_OxRdtase"/>
</dbReference>
<organism evidence="8 9">
    <name type="scientific">Talaromyces proteolyticus</name>
    <dbReference type="NCBI Taxonomy" id="1131652"/>
    <lineage>
        <taxon>Eukaryota</taxon>
        <taxon>Fungi</taxon>
        <taxon>Dikarya</taxon>
        <taxon>Ascomycota</taxon>
        <taxon>Pezizomycotina</taxon>
        <taxon>Eurotiomycetes</taxon>
        <taxon>Eurotiomycetidae</taxon>
        <taxon>Eurotiales</taxon>
        <taxon>Trichocomaceae</taxon>
        <taxon>Talaromyces</taxon>
        <taxon>Talaromyces sect. Bacilispori</taxon>
    </lineage>
</organism>
<proteinExistence type="inferred from homology"/>
<evidence type="ECO:0000313" key="9">
    <source>
        <dbReference type="Proteomes" id="UP001201262"/>
    </source>
</evidence>
<dbReference type="RefSeq" id="XP_046076506.1">
    <property type="nucleotide sequence ID" value="XM_046221626.1"/>
</dbReference>
<dbReference type="AlphaFoldDB" id="A0AAD4PZX8"/>
<feature type="domain" description="FAD dependent oxidoreductase" evidence="7">
    <location>
        <begin position="8"/>
        <end position="338"/>
    </location>
</feature>
<feature type="binding site" evidence="6">
    <location>
        <position position="322"/>
    </location>
    <ligand>
        <name>D-dopa</name>
        <dbReference type="ChEBI" id="CHEBI:149689"/>
    </ligand>
</feature>
<dbReference type="PANTHER" id="PTHR11530:SF16">
    <property type="entry name" value="D-AMINO ACID OXIDASE (AFU_ORTHOLOGUE AFUA_5G11290)"/>
    <property type="match status" value="1"/>
</dbReference>
<dbReference type="GO" id="GO:0005737">
    <property type="term" value="C:cytoplasm"/>
    <property type="evidence" value="ECO:0007669"/>
    <property type="project" value="TreeGrafter"/>
</dbReference>
<sequence>MANMPASVVILGAGVTGLTTANTLLSRFPSSNLDITIVAKHLPGDTSQTEYCSPQAGANWFTFQTEFNKFAHYDKVTFERFIKIAEESPESGIKRFPLRVVSGHDVRTTENPWFEELVGGVKDVPKEELPEGAQQGMDLVTFMFNPNIYLHWLNARLIKAGVRILRRSYKHIDDVMSDFPHASAVFNCTGLGARTLGGVQDEKGQTLLIAEPITPLKRMAIWTQPSLFGPNEFAHVFPRPLGGGVIIGGMSIQDRWDETYDPSLAERTKQRACQLCPELGKPEDLQIIRHNVGLRPARTGGARIDVEERNGKVIVHSYGVGGAGYQSSWGMAEHAVDLLAQKLGRTAKL</sequence>
<keyword evidence="5" id="KW-0560">Oxidoreductase</keyword>
<accession>A0AAD4PZX8</accession>
<evidence type="ECO:0000256" key="2">
    <source>
        <dbReference type="ARBA" id="ARBA00006730"/>
    </source>
</evidence>
<comment type="caution">
    <text evidence="8">The sequence shown here is derived from an EMBL/GenBank/DDBJ whole genome shotgun (WGS) entry which is preliminary data.</text>
</comment>
<reference evidence="8" key="1">
    <citation type="submission" date="2021-12" db="EMBL/GenBank/DDBJ databases">
        <title>Convergent genome expansion in fungi linked to evolution of root-endophyte symbiosis.</title>
        <authorList>
            <consortium name="DOE Joint Genome Institute"/>
            <person name="Ke Y.-H."/>
            <person name="Bonito G."/>
            <person name="Liao H.-L."/>
            <person name="Looney B."/>
            <person name="Rojas-Flechas A."/>
            <person name="Nash J."/>
            <person name="Hameed K."/>
            <person name="Schadt C."/>
            <person name="Martin F."/>
            <person name="Crous P.W."/>
            <person name="Miettinen O."/>
            <person name="Magnuson J.K."/>
            <person name="Labbe J."/>
            <person name="Jacobson D."/>
            <person name="Doktycz M.J."/>
            <person name="Veneault-Fourrey C."/>
            <person name="Kuo A."/>
            <person name="Mondo S."/>
            <person name="Calhoun S."/>
            <person name="Riley R."/>
            <person name="Ohm R."/>
            <person name="LaButti K."/>
            <person name="Andreopoulos B."/>
            <person name="Pangilinan J."/>
            <person name="Nolan M."/>
            <person name="Tritt A."/>
            <person name="Clum A."/>
            <person name="Lipzen A."/>
            <person name="Daum C."/>
            <person name="Barry K."/>
            <person name="Grigoriev I.V."/>
            <person name="Vilgalys R."/>
        </authorList>
    </citation>
    <scope>NUCLEOTIDE SEQUENCE</scope>
    <source>
        <strain evidence="8">PMI_201</strain>
    </source>
</reference>
<evidence type="ECO:0000259" key="7">
    <source>
        <dbReference type="Pfam" id="PF01266"/>
    </source>
</evidence>
<gene>
    <name evidence="8" type="ORF">BGW36DRAFT_443742</name>
</gene>
<dbReference type="GO" id="GO:0019478">
    <property type="term" value="P:D-amino acid catabolic process"/>
    <property type="evidence" value="ECO:0007669"/>
    <property type="project" value="TreeGrafter"/>
</dbReference>